<dbReference type="PIRSF" id="PIRSF036922">
    <property type="entry name" value="RNaseH_PGAM"/>
    <property type="match status" value="1"/>
</dbReference>
<organism evidence="6 7">
    <name type="scientific">Frankia alni (strain DSM 45986 / CECT 9034 / ACN14a)</name>
    <dbReference type="NCBI Taxonomy" id="326424"/>
    <lineage>
        <taxon>Bacteria</taxon>
        <taxon>Bacillati</taxon>
        <taxon>Actinomycetota</taxon>
        <taxon>Actinomycetes</taxon>
        <taxon>Frankiales</taxon>
        <taxon>Frankiaceae</taxon>
        <taxon>Frankia</taxon>
    </lineage>
</organism>
<dbReference type="AlphaFoldDB" id="Q0RNL6"/>
<dbReference type="Gene3D" id="3.40.50.1240">
    <property type="entry name" value="Phosphoglycerate mutase-like"/>
    <property type="match status" value="1"/>
</dbReference>
<feature type="active site" description="Proton donor/acceptor; for phosphatase activity" evidence="1">
    <location>
        <position position="268"/>
    </location>
</feature>
<dbReference type="EMBL" id="CT573213">
    <property type="protein sequence ID" value="CAJ60870.1"/>
    <property type="molecule type" value="Genomic_DNA"/>
</dbReference>
<evidence type="ECO:0000256" key="3">
    <source>
        <dbReference type="PIRSR" id="PIRSR613078-2"/>
    </source>
</evidence>
<dbReference type="PROSITE" id="PS50879">
    <property type="entry name" value="RNASE_H_1"/>
    <property type="match status" value="1"/>
</dbReference>
<dbReference type="HOGENOM" id="CLU_035712_0_0_11"/>
<feature type="domain" description="RNase H type-1" evidence="5">
    <location>
        <begin position="19"/>
        <end position="156"/>
    </location>
</feature>
<name>Q0RNL6_FRAAA</name>
<dbReference type="PANTHER" id="PTHR48100">
    <property type="entry name" value="BROAD-SPECIFICITY PHOSPHATASE YOR283W-RELATED"/>
    <property type="match status" value="1"/>
</dbReference>
<feature type="binding site" evidence="3">
    <location>
        <position position="248"/>
    </location>
    <ligand>
        <name>substrate</name>
    </ligand>
</feature>
<dbReference type="SUPFAM" id="SSF53254">
    <property type="entry name" value="Phosphoglycerate mutase-like"/>
    <property type="match status" value="1"/>
</dbReference>
<dbReference type="Pfam" id="PF00300">
    <property type="entry name" value="His_Phos_1"/>
    <property type="match status" value="1"/>
</dbReference>
<evidence type="ECO:0000313" key="7">
    <source>
        <dbReference type="Proteomes" id="UP000000657"/>
    </source>
</evidence>
<evidence type="ECO:0000256" key="1">
    <source>
        <dbReference type="PIRSR" id="PIRSR036922-1"/>
    </source>
</evidence>
<dbReference type="CDD" id="cd07067">
    <property type="entry name" value="HP_PGM_like"/>
    <property type="match status" value="1"/>
</dbReference>
<dbReference type="GO" id="GO:0016791">
    <property type="term" value="F:phosphatase activity"/>
    <property type="evidence" value="ECO:0007669"/>
    <property type="project" value="TreeGrafter"/>
</dbReference>
<dbReference type="PANTHER" id="PTHR48100:SF62">
    <property type="entry name" value="GLUCOSYL-3-PHOSPHOGLYCERATE PHOSPHATASE"/>
    <property type="match status" value="1"/>
</dbReference>
<dbReference type="eggNOG" id="COG0406">
    <property type="taxonomic scope" value="Bacteria"/>
</dbReference>
<dbReference type="Gene3D" id="3.30.420.10">
    <property type="entry name" value="Ribonuclease H-like superfamily/Ribonuclease H"/>
    <property type="match status" value="1"/>
</dbReference>
<proteinExistence type="predicted"/>
<dbReference type="EC" id="5.4.2.-" evidence="6"/>
<dbReference type="InterPro" id="IPR050275">
    <property type="entry name" value="PGM_Phosphatase"/>
</dbReference>
<dbReference type="CDD" id="cd09279">
    <property type="entry name" value="RNase_HI_like"/>
    <property type="match status" value="1"/>
</dbReference>
<evidence type="ECO:0000256" key="2">
    <source>
        <dbReference type="PIRSR" id="PIRSR613078-1"/>
    </source>
</evidence>
<dbReference type="InterPro" id="IPR029033">
    <property type="entry name" value="His_PPase_superfam"/>
</dbReference>
<feature type="region of interest" description="Disordered" evidence="4">
    <location>
        <begin position="150"/>
        <end position="193"/>
    </location>
</feature>
<dbReference type="NCBIfam" id="NF005567">
    <property type="entry name" value="PRK07238.1"/>
    <property type="match status" value="1"/>
</dbReference>
<dbReference type="InterPro" id="IPR036397">
    <property type="entry name" value="RNaseH_sf"/>
</dbReference>
<dbReference type="GO" id="GO:0003676">
    <property type="term" value="F:nucleic acid binding"/>
    <property type="evidence" value="ECO:0007669"/>
    <property type="project" value="InterPro"/>
</dbReference>
<sequence length="394" mass="42466">MRFGLGARRSGRGERQMSTVRRLVVEADGGSRGNPGPAGYGAVVRDAADGTVLAERAASIGHATNNVAEYSGLIAGLRAAAEIAPDAEVEARLDSKLVVEQMSGRWKVKHPAMRPLADEAAALARTFPAVRYQWVPRARNADADRLANEAMDAAAAGRSWEPSVPQSPDPAPHRAPTTNRLSGWMAPPAPPTTTVLLRHGQTPLSVDKRFSGTVEASLTDLGMSQAAAVADRLRDEPFDLIVSSPLKRARQTAEALGRDYVVDDDLRETSFGAWEGMTFGEVRERFPDELNAWLADPNVPPPGGESLISTVTRVARVRDRLLAEQPGKRVLVVSHVTPIKGLTQLALAAEPTVLYRLHLDLVSLTTIDWYSDGPAVLRGFNDTHHSANLTTYGE</sequence>
<dbReference type="Pfam" id="PF13456">
    <property type="entry name" value="RVT_3"/>
    <property type="match status" value="1"/>
</dbReference>
<dbReference type="InterPro" id="IPR002156">
    <property type="entry name" value="RNaseH_domain"/>
</dbReference>
<dbReference type="eggNOG" id="COG0328">
    <property type="taxonomic scope" value="Bacteria"/>
</dbReference>
<dbReference type="GO" id="GO:0004523">
    <property type="term" value="F:RNA-DNA hybrid ribonuclease activity"/>
    <property type="evidence" value="ECO:0007669"/>
    <property type="project" value="InterPro"/>
</dbReference>
<evidence type="ECO:0000259" key="5">
    <source>
        <dbReference type="PROSITE" id="PS50879"/>
    </source>
</evidence>
<dbReference type="GO" id="GO:0005737">
    <property type="term" value="C:cytoplasm"/>
    <property type="evidence" value="ECO:0007669"/>
    <property type="project" value="TreeGrafter"/>
</dbReference>
<protein>
    <submittedName>
        <fullName evidence="6">Bifunctional protein (Ribonuclease H/phosphoglycerate mutase)</fullName>
        <ecNumber evidence="6">5.4.2.-</ecNumber>
    </submittedName>
</protein>
<dbReference type="Proteomes" id="UP000000657">
    <property type="component" value="Chromosome"/>
</dbReference>
<accession>Q0RNL6</accession>
<dbReference type="InterPro" id="IPR013078">
    <property type="entry name" value="His_Pase_superF_clade-1"/>
</dbReference>
<evidence type="ECO:0000256" key="4">
    <source>
        <dbReference type="SAM" id="MobiDB-lite"/>
    </source>
</evidence>
<gene>
    <name evidence="6" type="ordered locus">FRAAL2221</name>
</gene>
<dbReference type="SUPFAM" id="SSF53098">
    <property type="entry name" value="Ribonuclease H-like"/>
    <property type="match status" value="1"/>
</dbReference>
<dbReference type="KEGG" id="fal:FRAAL2221"/>
<dbReference type="GO" id="GO:0016853">
    <property type="term" value="F:isomerase activity"/>
    <property type="evidence" value="ECO:0007669"/>
    <property type="project" value="UniProtKB-KW"/>
</dbReference>
<keyword evidence="7" id="KW-1185">Reference proteome</keyword>
<keyword evidence="6" id="KW-0413">Isomerase</keyword>
<feature type="active site" description="Tele-phosphohistidine intermediate" evidence="1">
    <location>
        <position position="199"/>
    </location>
</feature>
<dbReference type="InterPro" id="IPR012337">
    <property type="entry name" value="RNaseH-like_sf"/>
</dbReference>
<dbReference type="STRING" id="326424.FRAAL2221"/>
<evidence type="ECO:0000313" key="6">
    <source>
        <dbReference type="EMBL" id="CAJ60870.1"/>
    </source>
</evidence>
<dbReference type="InterPro" id="IPR014636">
    <property type="entry name" value="RNaseH/PGlycerate_mutase"/>
</dbReference>
<feature type="active site" description="Proton donor/acceptor" evidence="2">
    <location>
        <position position="268"/>
    </location>
</feature>
<reference evidence="6 7" key="1">
    <citation type="journal article" date="2007" name="Genome Res.">
        <title>Genome characteristics of facultatively symbiotic Frankia sp. strains reflect host range and host plant biogeography.</title>
        <authorList>
            <person name="Normand P."/>
            <person name="Lapierre P."/>
            <person name="Tisa L.S."/>
            <person name="Gogarten J.P."/>
            <person name="Alloisio N."/>
            <person name="Bagnarol E."/>
            <person name="Bassi C.A."/>
            <person name="Berry A.M."/>
            <person name="Bickhart D.M."/>
            <person name="Choisne N."/>
            <person name="Couloux A."/>
            <person name="Cournoyer B."/>
            <person name="Cruveiller S."/>
            <person name="Daubin V."/>
            <person name="Demange N."/>
            <person name="Francino M.P."/>
            <person name="Goltsman E."/>
            <person name="Huang Y."/>
            <person name="Kopp O.R."/>
            <person name="Labarre L."/>
            <person name="Lapidus A."/>
            <person name="Lavire C."/>
            <person name="Marechal J."/>
            <person name="Martinez M."/>
            <person name="Mastronunzio J.E."/>
            <person name="Mullin B.C."/>
            <person name="Niemann J."/>
            <person name="Pujic P."/>
            <person name="Rawnsley T."/>
            <person name="Rouy Z."/>
            <person name="Schenowitz C."/>
            <person name="Sellstedt A."/>
            <person name="Tavares F."/>
            <person name="Tomkins J.P."/>
            <person name="Vallenet D."/>
            <person name="Valverde C."/>
            <person name="Wall L.G."/>
            <person name="Wang Y."/>
            <person name="Medigue C."/>
            <person name="Benson D.R."/>
        </authorList>
    </citation>
    <scope>NUCLEOTIDE SEQUENCE [LARGE SCALE GENOMIC DNA]</scope>
    <source>
        <strain evidence="7">DSM 45986 / CECT 9034 / ACN14a</strain>
    </source>
</reference>
<dbReference type="SMART" id="SM00855">
    <property type="entry name" value="PGAM"/>
    <property type="match status" value="1"/>
</dbReference>